<dbReference type="EMBL" id="JAINUF010000005">
    <property type="protein sequence ID" value="KAJ8360662.1"/>
    <property type="molecule type" value="Genomic_DNA"/>
</dbReference>
<evidence type="ECO:0000313" key="2">
    <source>
        <dbReference type="EMBL" id="KAJ8360662.1"/>
    </source>
</evidence>
<sequence length="55" mass="6258">MFRRNQRNEADVESMNPKSNRPLSLEVVPWSSPSPSGHYRAALPVIRSAVYSEQD</sequence>
<accession>A0A9Q1J0X9</accession>
<keyword evidence="3" id="KW-1185">Reference proteome</keyword>
<name>A0A9Q1J0X9_SYNKA</name>
<dbReference type="AlphaFoldDB" id="A0A9Q1J0X9"/>
<organism evidence="2 3">
    <name type="scientific">Synaphobranchus kaupii</name>
    <name type="common">Kaup's arrowtooth eel</name>
    <dbReference type="NCBI Taxonomy" id="118154"/>
    <lineage>
        <taxon>Eukaryota</taxon>
        <taxon>Metazoa</taxon>
        <taxon>Chordata</taxon>
        <taxon>Craniata</taxon>
        <taxon>Vertebrata</taxon>
        <taxon>Euteleostomi</taxon>
        <taxon>Actinopterygii</taxon>
        <taxon>Neopterygii</taxon>
        <taxon>Teleostei</taxon>
        <taxon>Anguilliformes</taxon>
        <taxon>Synaphobranchidae</taxon>
        <taxon>Synaphobranchus</taxon>
    </lineage>
</organism>
<comment type="caution">
    <text evidence="2">The sequence shown here is derived from an EMBL/GenBank/DDBJ whole genome shotgun (WGS) entry which is preliminary data.</text>
</comment>
<gene>
    <name evidence="2" type="ORF">SKAU_G00171870</name>
</gene>
<reference evidence="2" key="1">
    <citation type="journal article" date="2023" name="Science">
        <title>Genome structures resolve the early diversification of teleost fishes.</title>
        <authorList>
            <person name="Parey E."/>
            <person name="Louis A."/>
            <person name="Montfort J."/>
            <person name="Bouchez O."/>
            <person name="Roques C."/>
            <person name="Iampietro C."/>
            <person name="Lluch J."/>
            <person name="Castinel A."/>
            <person name="Donnadieu C."/>
            <person name="Desvignes T."/>
            <person name="Floi Bucao C."/>
            <person name="Jouanno E."/>
            <person name="Wen M."/>
            <person name="Mejri S."/>
            <person name="Dirks R."/>
            <person name="Jansen H."/>
            <person name="Henkel C."/>
            <person name="Chen W.J."/>
            <person name="Zahm M."/>
            <person name="Cabau C."/>
            <person name="Klopp C."/>
            <person name="Thompson A.W."/>
            <person name="Robinson-Rechavi M."/>
            <person name="Braasch I."/>
            <person name="Lecointre G."/>
            <person name="Bobe J."/>
            <person name="Postlethwait J.H."/>
            <person name="Berthelot C."/>
            <person name="Roest Crollius H."/>
            <person name="Guiguen Y."/>
        </authorList>
    </citation>
    <scope>NUCLEOTIDE SEQUENCE</scope>
    <source>
        <strain evidence="2">WJC10195</strain>
    </source>
</reference>
<feature type="region of interest" description="Disordered" evidence="1">
    <location>
        <begin position="1"/>
        <end position="23"/>
    </location>
</feature>
<feature type="compositionally biased region" description="Basic and acidic residues" evidence="1">
    <location>
        <begin position="1"/>
        <end position="10"/>
    </location>
</feature>
<evidence type="ECO:0000256" key="1">
    <source>
        <dbReference type="SAM" id="MobiDB-lite"/>
    </source>
</evidence>
<protein>
    <submittedName>
        <fullName evidence="2">Uncharacterized protein</fullName>
    </submittedName>
</protein>
<evidence type="ECO:0000313" key="3">
    <source>
        <dbReference type="Proteomes" id="UP001152622"/>
    </source>
</evidence>
<proteinExistence type="predicted"/>
<dbReference type="Proteomes" id="UP001152622">
    <property type="component" value="Chromosome 5"/>
</dbReference>